<proteinExistence type="predicted"/>
<evidence type="ECO:0000313" key="8">
    <source>
        <dbReference type="Proteomes" id="UP000192247"/>
    </source>
</evidence>
<evidence type="ECO:0000256" key="4">
    <source>
        <dbReference type="ARBA" id="ARBA00022829"/>
    </source>
</evidence>
<comment type="catalytic activity">
    <reaction evidence="1">
        <text>All bonds known to be hydrolyzed by this endopeptidase have arginine in P1 and an acidic residue in P4. P6 is often occupied by an acidic residue or by a hydroxy-amino-acid residue, the phosphorylation of which enhances cleavage.</text>
        <dbReference type="EC" id="3.4.22.49"/>
    </reaction>
</comment>
<dbReference type="InterPro" id="IPR030397">
    <property type="entry name" value="SEPARIN_core_dom"/>
</dbReference>
<dbReference type="GO" id="GO:0051307">
    <property type="term" value="P:meiotic chromosome separation"/>
    <property type="evidence" value="ECO:0007669"/>
    <property type="project" value="TreeGrafter"/>
</dbReference>
<evidence type="ECO:0000259" key="6">
    <source>
        <dbReference type="PROSITE" id="PS51700"/>
    </source>
</evidence>
<evidence type="ECO:0000256" key="3">
    <source>
        <dbReference type="ARBA" id="ARBA00022801"/>
    </source>
</evidence>
<keyword evidence="4" id="KW-0159">Chromosome partition</keyword>
<accession>A0A1V9Y2J0</accession>
<dbReference type="Pfam" id="PF03568">
    <property type="entry name" value="Separin_C"/>
    <property type="match status" value="1"/>
</dbReference>
<dbReference type="EMBL" id="MNPL01000487">
    <property type="protein sequence ID" value="OQR79977.1"/>
    <property type="molecule type" value="Genomic_DNA"/>
</dbReference>
<organism evidence="7 8">
    <name type="scientific">Tropilaelaps mercedesae</name>
    <dbReference type="NCBI Taxonomy" id="418985"/>
    <lineage>
        <taxon>Eukaryota</taxon>
        <taxon>Metazoa</taxon>
        <taxon>Ecdysozoa</taxon>
        <taxon>Arthropoda</taxon>
        <taxon>Chelicerata</taxon>
        <taxon>Arachnida</taxon>
        <taxon>Acari</taxon>
        <taxon>Parasitiformes</taxon>
        <taxon>Mesostigmata</taxon>
        <taxon>Gamasina</taxon>
        <taxon>Dermanyssoidea</taxon>
        <taxon>Laelapidae</taxon>
        <taxon>Tropilaelaps</taxon>
    </lineage>
</organism>
<protein>
    <recommendedName>
        <fullName evidence="2">separase</fullName>
        <ecNumber evidence="2">3.4.22.49</ecNumber>
    </recommendedName>
</protein>
<dbReference type="EC" id="3.4.22.49" evidence="2"/>
<dbReference type="GO" id="GO:0005634">
    <property type="term" value="C:nucleus"/>
    <property type="evidence" value="ECO:0007669"/>
    <property type="project" value="InterPro"/>
</dbReference>
<dbReference type="InParanoid" id="A0A1V9Y2J0"/>
<dbReference type="GO" id="GO:0072686">
    <property type="term" value="C:mitotic spindle"/>
    <property type="evidence" value="ECO:0007669"/>
    <property type="project" value="TreeGrafter"/>
</dbReference>
<dbReference type="GO" id="GO:0004197">
    <property type="term" value="F:cysteine-type endopeptidase activity"/>
    <property type="evidence" value="ECO:0007669"/>
    <property type="project" value="InterPro"/>
</dbReference>
<evidence type="ECO:0000313" key="7">
    <source>
        <dbReference type="EMBL" id="OQR79977.1"/>
    </source>
</evidence>
<dbReference type="OrthoDB" id="10255632at2759"/>
<comment type="caution">
    <text evidence="7">The sequence shown here is derived from an EMBL/GenBank/DDBJ whole genome shotgun (WGS) entry which is preliminary data.</text>
</comment>
<keyword evidence="8" id="KW-1185">Reference proteome</keyword>
<reference evidence="7 8" key="1">
    <citation type="journal article" date="2017" name="Gigascience">
        <title>Draft genome of the honey bee ectoparasitic mite, Tropilaelaps mercedesae, is shaped by the parasitic life history.</title>
        <authorList>
            <person name="Dong X."/>
            <person name="Armstrong S.D."/>
            <person name="Xia D."/>
            <person name="Makepeace B.L."/>
            <person name="Darby A.C."/>
            <person name="Kadowaki T."/>
        </authorList>
    </citation>
    <scope>NUCLEOTIDE SEQUENCE [LARGE SCALE GENOMIC DNA]</scope>
    <source>
        <strain evidence="7">Wuxi-XJTLU</strain>
    </source>
</reference>
<sequence length="1730" mass="196381">MSSSSSRLGSTLLGPEEALPNQIRTLLASQRAFNVKTLQDIVAHLVKCTLGDDLLVNCVLAIVECVASLFSNAVTPSGSAEDVALYQPPSPVTLLITTPEKLLHAIIKVVSLLYQRRVSPRHAVRLCRCMARILPKRPSKEHLSYVVHVLSNVCSKSTVAKEKCAYTQECVLWFLWFYLLQPKFETVPNVGFVDAHLMHWNMLSCTLLCEWSLALPPMDAYMASRLTCQLIRLASICEVDTFRMLSSLRFKSDLQDAITCMGRRALDAGLKAAEEASVVNQYSTILDYLSNVLIVNIEQGKKNLLQLAETTVELVRCLLIIPEQSLDQAFLLLRHVVYNRTILSEEELPRLLRTLCTLREDLPFSDPQHSVWGNEALAKVANNIANALKSCKEVDQAQKLEETFVLIMCTLLPRFPTSKDCLQLLRVALMGIEVAMNIVLQTNNLRPNTYVSPRCVAAILRLYGPTQIDPLVLIACETSLRKQNAFLYEELSPIEPDRFKWLALEMYALLRIGAPKEDTDRVEAQLRACRVSDKKFVDVVTVLSLRARAQHNGEKAMDIIRTEVPGDNPLLESAIKGLWFSLRLRQLSEEITSEIDKSEKLLFQSRKSSHENVDAFERRELMDDLPLALQGLRYANYTDIFQSLMWIFANYQKFKAFDYWTLLATSVLDDLKLASGFLAINGDISNHLRMLSIIEVLMKACSAPKSVVIDNRLRVAEALVNARCLDLADAVLKKIKGQIEAGIGLDCEDVFQLRHRLEMLRLWVTVERRESKPSPDAVKELSKSARVATIDKLRICGLNRYYHGRALSHWGIIESGKRTATDVFNSASRNIKMCAEHLESRNPTMMTWERFDIALPMLLTECDKADAFFDLGSVREAINATKLGCTDGQILFSFYFTLRHIKRMMRISLFFDRPIESKMKIVGDILDVKTGTKRKIEARNSDEEQPFQIKSTSTIPYHTAMYLKMRQIQDAKAEKRVPAKEFVKFHRRQRHPATCKCALCYSLGIHMTLKKLDAITAHITMEEYACKERCVENRLAKPLGMLMQTLGLPPPPEQIQHLFALSQEIELRHTFSIAHGHALLGNYSKALETLASAERIIRQAGSRHDVLEMELLRFEYSFNVNWSTALSGLGLCNNDPVQLVPEMDHLLKTPAVTRKPISKPAPPRRRLPFPTEDDVSSGSSSKGKSEVPAKKMRVVPSSRRAAAVSTAAVSDAAFRKVAFPELPADSETGAASHFRPIVTQSGIKAARKQQGEDGPKFKLLDENCGRVTRARRKANIPRSDELAGQIVEIDDLTCADDLCLEDQFLKICLADRFEKPFNMSIDRVDECFQTLFNAGRPCVPIGKRVLLTNLFTNLAFLSAWRSRKDHFQFYLEKSLGVSVQLAGLNRGAKMASHYEDELLNSTYFDWLRPTVEFEDRWHEKMWEWCDPDWTIVQVSTMFNREVTPDLVVTRYQKDCDPQTVCVNSNYDYQFRRAFIREFEDIIIQNHISLKPVEKSSYWKLRESTDRRLHEFLESLENQWIGCWKGMFLGQLKDDAAYQVVLELADTVKMWVNRRQLQVDSALLIIGLTALPLLNLRQLVTLLCRVIQPNPSSVGDVQKLATDLKHIADDCNLLTRSVKRSPVILVLDRHLINLPFDSCPMYHEYDVTRMPCIGLIAAQAQLQRLRSEARSPAEAFTLSDPGAGFYCINPGADLADSEKRFRRDMPELVERWEGTLGKPMEREDFKKVNCS</sequence>
<dbReference type="GO" id="GO:0005737">
    <property type="term" value="C:cytoplasm"/>
    <property type="evidence" value="ECO:0007669"/>
    <property type="project" value="TreeGrafter"/>
</dbReference>
<evidence type="ECO:0000256" key="2">
    <source>
        <dbReference type="ARBA" id="ARBA00012489"/>
    </source>
</evidence>
<dbReference type="GO" id="GO:0006508">
    <property type="term" value="P:proteolysis"/>
    <property type="evidence" value="ECO:0007669"/>
    <property type="project" value="InterPro"/>
</dbReference>
<dbReference type="InterPro" id="IPR005314">
    <property type="entry name" value="Peptidase_C50"/>
</dbReference>
<dbReference type="PROSITE" id="PS51700">
    <property type="entry name" value="SEPARIN"/>
    <property type="match status" value="1"/>
</dbReference>
<dbReference type="Proteomes" id="UP000192247">
    <property type="component" value="Unassembled WGS sequence"/>
</dbReference>
<evidence type="ECO:0000256" key="1">
    <source>
        <dbReference type="ARBA" id="ARBA00000451"/>
    </source>
</evidence>
<name>A0A1V9Y2J0_9ACAR</name>
<keyword evidence="3" id="KW-0378">Hydrolase</keyword>
<dbReference type="PANTHER" id="PTHR12792">
    <property type="entry name" value="EXTRA SPINDLE POLES 1-RELATED"/>
    <property type="match status" value="1"/>
</dbReference>
<feature type="domain" description="Peptidase C50" evidence="6">
    <location>
        <begin position="1680"/>
        <end position="1730"/>
    </location>
</feature>
<feature type="region of interest" description="Disordered" evidence="5">
    <location>
        <begin position="1151"/>
        <end position="1194"/>
    </location>
</feature>
<evidence type="ECO:0000256" key="5">
    <source>
        <dbReference type="SAM" id="MobiDB-lite"/>
    </source>
</evidence>
<dbReference type="PANTHER" id="PTHR12792:SF0">
    <property type="entry name" value="SEPARIN"/>
    <property type="match status" value="1"/>
</dbReference>
<dbReference type="STRING" id="418985.A0A1V9Y2J0"/>
<gene>
    <name evidence="7" type="ORF">BIW11_02470</name>
</gene>